<dbReference type="EMBL" id="LUGH01001481">
    <property type="protein sequence ID" value="OBZ81068.1"/>
    <property type="molecule type" value="Genomic_DNA"/>
</dbReference>
<comment type="caution">
    <text evidence="3">The sequence shown here is derived from an EMBL/GenBank/DDBJ whole genome shotgun (WGS) entry which is preliminary data.</text>
</comment>
<dbReference type="Pfam" id="PF03732">
    <property type="entry name" value="Retrotrans_gag"/>
    <property type="match status" value="1"/>
</dbReference>
<organism evidence="3 4">
    <name type="scientific">Choanephora cucurbitarum</name>
    <dbReference type="NCBI Taxonomy" id="101091"/>
    <lineage>
        <taxon>Eukaryota</taxon>
        <taxon>Fungi</taxon>
        <taxon>Fungi incertae sedis</taxon>
        <taxon>Mucoromycota</taxon>
        <taxon>Mucoromycotina</taxon>
        <taxon>Mucoromycetes</taxon>
        <taxon>Mucorales</taxon>
        <taxon>Mucorineae</taxon>
        <taxon>Choanephoraceae</taxon>
        <taxon>Choanephoroideae</taxon>
        <taxon>Choanephora</taxon>
    </lineage>
</organism>
<dbReference type="OrthoDB" id="2289522at2759"/>
<dbReference type="STRING" id="101091.A0A1C7MWC4"/>
<evidence type="ECO:0000313" key="4">
    <source>
        <dbReference type="Proteomes" id="UP000093000"/>
    </source>
</evidence>
<keyword evidence="4" id="KW-1185">Reference proteome</keyword>
<reference evidence="3 4" key="1">
    <citation type="submission" date="2016-03" db="EMBL/GenBank/DDBJ databases">
        <title>Choanephora cucurbitarum.</title>
        <authorList>
            <person name="Min B."/>
            <person name="Park H."/>
            <person name="Park J.-H."/>
            <person name="Shin H.-D."/>
            <person name="Choi I.-G."/>
        </authorList>
    </citation>
    <scope>NUCLEOTIDE SEQUENCE [LARGE SCALE GENOMIC DNA]</scope>
    <source>
        <strain evidence="3 4">KUS-F28377</strain>
    </source>
</reference>
<dbReference type="InParanoid" id="A0A1C7MWC4"/>
<gene>
    <name evidence="3" type="ORF">A0J61_10883</name>
</gene>
<feature type="domain" description="Retrotransposon gag" evidence="2">
    <location>
        <begin position="86"/>
        <end position="171"/>
    </location>
</feature>
<evidence type="ECO:0000256" key="1">
    <source>
        <dbReference type="SAM" id="MobiDB-lite"/>
    </source>
</evidence>
<feature type="region of interest" description="Disordered" evidence="1">
    <location>
        <begin position="32"/>
        <end position="51"/>
    </location>
</feature>
<sequence length="340" mass="38878">MDNPHQSSQDSNVHPAVIDFVTQLTRVLQSQTADSSQKSLAKPPSIQLQRPNAYDGSRNVWKLDSWIRSIDRLKECYSWDDLQTFRFAHTFLSGRAEAWFSSQEINGTGPSNWPSFKHLLVITFRPANAEDMVRDRLYNTRQASSIHAYVDTFMDISMLLNTSGLTPQQVMDCISDRTLERVLREALDFESAHHPSGQSTVKNTGYAPNILRSSAHSGTAFDSSQTLNDPMDCNVLHSCNNYPQQSSYAIGNKDNRVSRTSFFAGTCHYCSRKGHKINECRTRAKDLANYESKMKDKYRQNQTSNCDTHHDKRNMYFGTIHSRILAWDTSKMCTRHVFRV</sequence>
<dbReference type="Proteomes" id="UP000093000">
    <property type="component" value="Unassembled WGS sequence"/>
</dbReference>
<protein>
    <recommendedName>
        <fullName evidence="2">Retrotransposon gag domain-containing protein</fullName>
    </recommendedName>
</protein>
<accession>A0A1C7MWC4</accession>
<evidence type="ECO:0000313" key="3">
    <source>
        <dbReference type="EMBL" id="OBZ81068.1"/>
    </source>
</evidence>
<proteinExistence type="predicted"/>
<dbReference type="InterPro" id="IPR005162">
    <property type="entry name" value="Retrotrans_gag_dom"/>
</dbReference>
<name>A0A1C7MWC4_9FUNG</name>
<dbReference type="AlphaFoldDB" id="A0A1C7MWC4"/>
<evidence type="ECO:0000259" key="2">
    <source>
        <dbReference type="Pfam" id="PF03732"/>
    </source>
</evidence>